<keyword evidence="3 7" id="KW-0808">Transferase</keyword>
<dbReference type="FunFam" id="3.40.30.10:FF:000156">
    <property type="entry name" value="Glutathione S-transferase 1"/>
    <property type="match status" value="1"/>
</dbReference>
<evidence type="ECO:0000256" key="3">
    <source>
        <dbReference type="ARBA" id="ARBA00022679"/>
    </source>
</evidence>
<protein>
    <recommendedName>
        <fullName evidence="2">glutathione transferase</fullName>
        <ecNumber evidence="2">2.5.1.18</ecNumber>
    </recommendedName>
</protein>
<dbReference type="CDD" id="cd03189">
    <property type="entry name" value="GST_C_GTT1_like"/>
    <property type="match status" value="1"/>
</dbReference>
<dbReference type="SFLD" id="SFLDG00358">
    <property type="entry name" value="Main_(cytGST)"/>
    <property type="match status" value="1"/>
</dbReference>
<organism evidence="7 8">
    <name type="scientific">Dorcoceras hygrometricum</name>
    <dbReference type="NCBI Taxonomy" id="472368"/>
    <lineage>
        <taxon>Eukaryota</taxon>
        <taxon>Viridiplantae</taxon>
        <taxon>Streptophyta</taxon>
        <taxon>Embryophyta</taxon>
        <taxon>Tracheophyta</taxon>
        <taxon>Spermatophyta</taxon>
        <taxon>Magnoliopsida</taxon>
        <taxon>eudicotyledons</taxon>
        <taxon>Gunneridae</taxon>
        <taxon>Pentapetalae</taxon>
        <taxon>asterids</taxon>
        <taxon>lamiids</taxon>
        <taxon>Lamiales</taxon>
        <taxon>Gesneriaceae</taxon>
        <taxon>Didymocarpoideae</taxon>
        <taxon>Trichosporeae</taxon>
        <taxon>Loxocarpinae</taxon>
        <taxon>Dorcoceras</taxon>
    </lineage>
</organism>
<keyword evidence="8" id="KW-1185">Reference proteome</keyword>
<reference evidence="7 8" key="1">
    <citation type="journal article" date="2015" name="Proc. Natl. Acad. Sci. U.S.A.">
        <title>The resurrection genome of Boea hygrometrica: A blueprint for survival of dehydration.</title>
        <authorList>
            <person name="Xiao L."/>
            <person name="Yang G."/>
            <person name="Zhang L."/>
            <person name="Yang X."/>
            <person name="Zhao S."/>
            <person name="Ji Z."/>
            <person name="Zhou Q."/>
            <person name="Hu M."/>
            <person name="Wang Y."/>
            <person name="Chen M."/>
            <person name="Xu Y."/>
            <person name="Jin H."/>
            <person name="Xiao X."/>
            <person name="Hu G."/>
            <person name="Bao F."/>
            <person name="Hu Y."/>
            <person name="Wan P."/>
            <person name="Li L."/>
            <person name="Deng X."/>
            <person name="Kuang T."/>
            <person name="Xiang C."/>
            <person name="Zhu J.K."/>
            <person name="Oliver M.J."/>
            <person name="He Y."/>
        </authorList>
    </citation>
    <scope>NUCLEOTIDE SEQUENCE [LARGE SCALE GENOMIC DNA]</scope>
    <source>
        <strain evidence="8">cv. XS01</strain>
    </source>
</reference>
<name>A0A2Z7C5U5_9LAMI</name>
<dbReference type="InterPro" id="IPR036282">
    <property type="entry name" value="Glutathione-S-Trfase_C_sf"/>
</dbReference>
<dbReference type="SUPFAM" id="SSF47616">
    <property type="entry name" value="GST C-terminal domain-like"/>
    <property type="match status" value="1"/>
</dbReference>
<dbReference type="Gene3D" id="3.40.30.10">
    <property type="entry name" value="Glutaredoxin"/>
    <property type="match status" value="1"/>
</dbReference>
<comment type="catalytic activity">
    <reaction evidence="4">
        <text>RX + glutathione = an S-substituted glutathione + a halide anion + H(+)</text>
        <dbReference type="Rhea" id="RHEA:16437"/>
        <dbReference type="ChEBI" id="CHEBI:15378"/>
        <dbReference type="ChEBI" id="CHEBI:16042"/>
        <dbReference type="ChEBI" id="CHEBI:17792"/>
        <dbReference type="ChEBI" id="CHEBI:57925"/>
        <dbReference type="ChEBI" id="CHEBI:90779"/>
        <dbReference type="EC" id="2.5.1.18"/>
    </reaction>
</comment>
<dbReference type="Gene3D" id="1.20.1050.10">
    <property type="match status" value="1"/>
</dbReference>
<dbReference type="Pfam" id="PF13409">
    <property type="entry name" value="GST_N_2"/>
    <property type="match status" value="1"/>
</dbReference>
<evidence type="ECO:0000256" key="1">
    <source>
        <dbReference type="ARBA" id="ARBA00007409"/>
    </source>
</evidence>
<evidence type="ECO:0000313" key="7">
    <source>
        <dbReference type="EMBL" id="KZV42202.1"/>
    </source>
</evidence>
<dbReference type="GO" id="GO:0004364">
    <property type="term" value="F:glutathione transferase activity"/>
    <property type="evidence" value="ECO:0007669"/>
    <property type="project" value="UniProtKB-EC"/>
</dbReference>
<dbReference type="OrthoDB" id="1476867at2759"/>
<dbReference type="GO" id="GO:0005737">
    <property type="term" value="C:cytoplasm"/>
    <property type="evidence" value="ECO:0007669"/>
    <property type="project" value="UniProtKB-ARBA"/>
</dbReference>
<evidence type="ECO:0000259" key="6">
    <source>
        <dbReference type="PROSITE" id="PS50405"/>
    </source>
</evidence>
<dbReference type="InterPro" id="IPR036249">
    <property type="entry name" value="Thioredoxin-like_sf"/>
</dbReference>
<dbReference type="Proteomes" id="UP000250235">
    <property type="component" value="Unassembled WGS sequence"/>
</dbReference>
<dbReference type="InterPro" id="IPR004045">
    <property type="entry name" value="Glutathione_S-Trfase_N"/>
</dbReference>
<dbReference type="AlphaFoldDB" id="A0A2Z7C5U5"/>
<proteinExistence type="inferred from homology"/>
<comment type="similarity">
    <text evidence="1">Belongs to the GST superfamily.</text>
</comment>
<dbReference type="InterPro" id="IPR004046">
    <property type="entry name" value="GST_C"/>
</dbReference>
<dbReference type="InterPro" id="IPR010987">
    <property type="entry name" value="Glutathione-S-Trfase_C-like"/>
</dbReference>
<dbReference type="PANTHER" id="PTHR44051">
    <property type="entry name" value="GLUTATHIONE S-TRANSFERASE-RELATED"/>
    <property type="match status" value="1"/>
</dbReference>
<evidence type="ECO:0000256" key="2">
    <source>
        <dbReference type="ARBA" id="ARBA00012452"/>
    </source>
</evidence>
<dbReference type="Pfam" id="PF14497">
    <property type="entry name" value="GST_C_3"/>
    <property type="match status" value="1"/>
</dbReference>
<evidence type="ECO:0000259" key="5">
    <source>
        <dbReference type="PROSITE" id="PS50404"/>
    </source>
</evidence>
<dbReference type="EC" id="2.5.1.18" evidence="2"/>
<dbReference type="SUPFAM" id="SSF52833">
    <property type="entry name" value="Thioredoxin-like"/>
    <property type="match status" value="1"/>
</dbReference>
<gene>
    <name evidence="7" type="ORF">F511_02404</name>
</gene>
<feature type="domain" description="GST N-terminal" evidence="5">
    <location>
        <begin position="38"/>
        <end position="120"/>
    </location>
</feature>
<dbReference type="PANTHER" id="PTHR44051:SF9">
    <property type="entry name" value="GLUTATHIONE S-TRANSFERASE 1"/>
    <property type="match status" value="1"/>
</dbReference>
<dbReference type="SFLD" id="SFLDS00019">
    <property type="entry name" value="Glutathione_Transferase_(cytos"/>
    <property type="match status" value="1"/>
</dbReference>
<feature type="domain" description="GST C-terminal" evidence="6">
    <location>
        <begin position="126"/>
        <end position="259"/>
    </location>
</feature>
<evidence type="ECO:0000313" key="8">
    <source>
        <dbReference type="Proteomes" id="UP000250235"/>
    </source>
</evidence>
<dbReference type="PROSITE" id="PS50405">
    <property type="entry name" value="GST_CTER"/>
    <property type="match status" value="1"/>
</dbReference>
<evidence type="ECO:0000256" key="4">
    <source>
        <dbReference type="ARBA" id="ARBA00047960"/>
    </source>
</evidence>
<sequence length="261" mass="29073">MAVGGGCRPAGRCCLHPATAPRVFRPHASLRPPFRRRRAMLTVHHLDNSRSQRVLWLLEELGVPHEIRKYRRDPKTLLAPPELRAIHPLGKSPVIEDDGQVIAESGAIIEYLVDRYDTGRLAPPRGTPERLRFNYWLHYAEGSAMPPLLLKLVAARIATAPMPFFARPVARQIAGKLQAAFVDPQLALHLGYANDALARTGWFVGEAFSAADIQMSFPMEAAMARSGLAERLPHVAAFVERIRQRPAYRRALERGGPYTLG</sequence>
<dbReference type="EMBL" id="KQ999293">
    <property type="protein sequence ID" value="KZV42202.1"/>
    <property type="molecule type" value="Genomic_DNA"/>
</dbReference>
<dbReference type="InterPro" id="IPR040079">
    <property type="entry name" value="Glutathione_S-Trfase"/>
</dbReference>
<dbReference type="GO" id="GO:0004601">
    <property type="term" value="F:peroxidase activity"/>
    <property type="evidence" value="ECO:0007669"/>
    <property type="project" value="UniProtKB-ARBA"/>
</dbReference>
<dbReference type="PROSITE" id="PS50404">
    <property type="entry name" value="GST_NTER"/>
    <property type="match status" value="1"/>
</dbReference>
<accession>A0A2Z7C5U5</accession>
<dbReference type="CDD" id="cd03046">
    <property type="entry name" value="GST_N_GTT1_like"/>
    <property type="match status" value="1"/>
</dbReference>
<dbReference type="SFLD" id="SFLDG01150">
    <property type="entry name" value="Main.1:_Beta-like"/>
    <property type="match status" value="1"/>
</dbReference>